<dbReference type="EMBL" id="JACXWD010000028">
    <property type="protein sequence ID" value="MBD3868315.1"/>
    <property type="molecule type" value="Genomic_DNA"/>
</dbReference>
<evidence type="ECO:0000313" key="2">
    <source>
        <dbReference type="Proteomes" id="UP000648239"/>
    </source>
</evidence>
<organism evidence="1 2">
    <name type="scientific">Candidatus Polarisedimenticola svalbardensis</name>
    <dbReference type="NCBI Taxonomy" id="2886004"/>
    <lineage>
        <taxon>Bacteria</taxon>
        <taxon>Pseudomonadati</taxon>
        <taxon>Acidobacteriota</taxon>
        <taxon>Candidatus Polarisedimenticolia</taxon>
        <taxon>Candidatus Polarisedimenticolales</taxon>
        <taxon>Candidatus Polarisedimenticolaceae</taxon>
        <taxon>Candidatus Polarisedimenticola</taxon>
    </lineage>
</organism>
<name>A0A8J6Y6U2_9BACT</name>
<proteinExistence type="predicted"/>
<sequence length="110" mass="12517">MTYPVGNLKVMLVEEARPYLELQRTFLARHNVSILEAEYDASTLERIRVERPRVAVIDILGPERAGLVLCREIKNDPVACLVPVVLLVDPGDQLRFQRFVDQLCATEDLI</sequence>
<protein>
    <recommendedName>
        <fullName evidence="3">Response regulatory domain-containing protein</fullName>
    </recommendedName>
</protein>
<comment type="caution">
    <text evidence="1">The sequence shown here is derived from an EMBL/GenBank/DDBJ whole genome shotgun (WGS) entry which is preliminary data.</text>
</comment>
<dbReference type="Gene3D" id="3.40.50.2300">
    <property type="match status" value="1"/>
</dbReference>
<gene>
    <name evidence="1" type="ORF">IFK94_09335</name>
</gene>
<dbReference type="SUPFAM" id="SSF52172">
    <property type="entry name" value="CheY-like"/>
    <property type="match status" value="1"/>
</dbReference>
<reference evidence="1 2" key="1">
    <citation type="submission" date="2020-08" db="EMBL/GenBank/DDBJ databases">
        <title>Acidobacteriota in marine sediments use diverse sulfur dissimilation pathways.</title>
        <authorList>
            <person name="Wasmund K."/>
        </authorList>
    </citation>
    <scope>NUCLEOTIDE SEQUENCE [LARGE SCALE GENOMIC DNA]</scope>
    <source>
        <strain evidence="1">MAG AM4</strain>
    </source>
</reference>
<accession>A0A8J6Y6U2</accession>
<evidence type="ECO:0008006" key="3">
    <source>
        <dbReference type="Google" id="ProtNLM"/>
    </source>
</evidence>
<dbReference type="AlphaFoldDB" id="A0A8J6Y6U2"/>
<evidence type="ECO:0000313" key="1">
    <source>
        <dbReference type="EMBL" id="MBD3868315.1"/>
    </source>
</evidence>
<dbReference type="Proteomes" id="UP000648239">
    <property type="component" value="Unassembled WGS sequence"/>
</dbReference>
<dbReference type="InterPro" id="IPR011006">
    <property type="entry name" value="CheY-like_superfamily"/>
</dbReference>